<evidence type="ECO:0000256" key="3">
    <source>
        <dbReference type="SAM" id="Phobius"/>
    </source>
</evidence>
<dbReference type="VEuPathDB" id="FungiDB:P168DRAFT_333201"/>
<protein>
    <recommendedName>
        <fullName evidence="4">DUF6594 domain-containing protein</fullName>
    </recommendedName>
</protein>
<evidence type="ECO:0000313" key="5">
    <source>
        <dbReference type="EMBL" id="PKY01921.1"/>
    </source>
</evidence>
<dbReference type="PANTHER" id="PTHR34502:SF4">
    <property type="entry name" value="DUF6594 DOMAIN-CONTAINING PROTEIN"/>
    <property type="match status" value="1"/>
</dbReference>
<keyword evidence="3" id="KW-0472">Membrane</keyword>
<keyword evidence="1" id="KW-0175">Coiled coil</keyword>
<evidence type="ECO:0000256" key="2">
    <source>
        <dbReference type="SAM" id="MobiDB-lite"/>
    </source>
</evidence>
<feature type="coiled-coil region" evidence="1">
    <location>
        <begin position="67"/>
        <end position="126"/>
    </location>
</feature>
<evidence type="ECO:0000256" key="1">
    <source>
        <dbReference type="SAM" id="Coils"/>
    </source>
</evidence>
<dbReference type="EMBL" id="MSFM01000010">
    <property type="protein sequence ID" value="PKY01921.1"/>
    <property type="molecule type" value="Genomic_DNA"/>
</dbReference>
<keyword evidence="3" id="KW-1133">Transmembrane helix</keyword>
<dbReference type="PANTHER" id="PTHR34502">
    <property type="entry name" value="DUF6594 DOMAIN-CONTAINING PROTEIN-RELATED"/>
    <property type="match status" value="1"/>
</dbReference>
<evidence type="ECO:0000259" key="4">
    <source>
        <dbReference type="Pfam" id="PF20237"/>
    </source>
</evidence>
<organism evidence="5 6">
    <name type="scientific">Aspergillus campestris (strain IBT 28561)</name>
    <dbReference type="NCBI Taxonomy" id="1392248"/>
    <lineage>
        <taxon>Eukaryota</taxon>
        <taxon>Fungi</taxon>
        <taxon>Dikarya</taxon>
        <taxon>Ascomycota</taxon>
        <taxon>Pezizomycotina</taxon>
        <taxon>Eurotiomycetes</taxon>
        <taxon>Eurotiomycetidae</taxon>
        <taxon>Eurotiales</taxon>
        <taxon>Aspergillaceae</taxon>
        <taxon>Aspergillus</taxon>
        <taxon>Aspergillus subgen. Circumdati</taxon>
    </lineage>
</organism>
<proteinExistence type="predicted"/>
<dbReference type="OrthoDB" id="5416037at2759"/>
<feature type="transmembrane region" description="Helical" evidence="3">
    <location>
        <begin position="261"/>
        <end position="281"/>
    </location>
</feature>
<feature type="region of interest" description="Disordered" evidence="2">
    <location>
        <begin position="1"/>
        <end position="28"/>
    </location>
</feature>
<accession>A0A2I1CWC3</accession>
<feature type="transmembrane region" description="Helical" evidence="3">
    <location>
        <begin position="233"/>
        <end position="255"/>
    </location>
</feature>
<keyword evidence="3" id="KW-0812">Transmembrane</keyword>
<dbReference type="Proteomes" id="UP000234254">
    <property type="component" value="Unassembled WGS sequence"/>
</dbReference>
<name>A0A2I1CWC3_ASPC2</name>
<dbReference type="GeneID" id="36549199"/>
<dbReference type="InterPro" id="IPR046529">
    <property type="entry name" value="DUF6594"/>
</dbReference>
<reference evidence="5" key="1">
    <citation type="submission" date="2016-12" db="EMBL/GenBank/DDBJ databases">
        <title>The genomes of Aspergillus section Nigri reveals drivers in fungal speciation.</title>
        <authorList>
            <consortium name="DOE Joint Genome Institute"/>
            <person name="Vesth T.C."/>
            <person name="Nybo J."/>
            <person name="Theobald S."/>
            <person name="Brandl J."/>
            <person name="Frisvad J.C."/>
            <person name="Nielsen K.F."/>
            <person name="Lyhne E.K."/>
            <person name="Kogle M.E."/>
            <person name="Kuo A."/>
            <person name="Riley R."/>
            <person name="Clum A."/>
            <person name="Nolan M."/>
            <person name="Lipzen A."/>
            <person name="Salamov A."/>
            <person name="Henrissat B."/>
            <person name="Wiebenga A."/>
            <person name="De vries R.P."/>
            <person name="Grigoriev I.V."/>
            <person name="Mortensen U.H."/>
            <person name="Andersen M.R."/>
            <person name="Baker S.E."/>
        </authorList>
    </citation>
    <scope>NUCLEOTIDE SEQUENCE</scope>
    <source>
        <strain evidence="5">IBT 28561</strain>
    </source>
</reference>
<sequence>MENSILPFSKSESSFSSTSLPQSNPSTTDIQAQPWKYLGYRAFCEWSASDNDLFVLRRFTALNTRVILKMQDEIVQLEEELTEIDDQNAQVHIPPVNNGSFRNEVVRRREEIIEEARLKLREYTNTEFLAYSHVLKYSKLRARPTAESHERKNVKNWLFHRYQGAIFPAEADYVTHTDDLIRVAHEFKTPQRKTLERFKVIIRSNIVKIHQKTRPHSYDPETTHYYDGRFLEWLINFVISFLGLIMLIAPPWWLLFVENPMYRLGIITGFITFFLALVFSISGALPFECLVATAG</sequence>
<comment type="caution">
    <text evidence="5">The sequence shown here is derived from an EMBL/GenBank/DDBJ whole genome shotgun (WGS) entry which is preliminary data.</text>
</comment>
<dbReference type="AlphaFoldDB" id="A0A2I1CWC3"/>
<gene>
    <name evidence="5" type="ORF">P168DRAFT_333201</name>
</gene>
<dbReference type="Pfam" id="PF20237">
    <property type="entry name" value="DUF6594"/>
    <property type="match status" value="1"/>
</dbReference>
<evidence type="ECO:0000313" key="6">
    <source>
        <dbReference type="Proteomes" id="UP000234254"/>
    </source>
</evidence>
<keyword evidence="6" id="KW-1185">Reference proteome</keyword>
<dbReference type="RefSeq" id="XP_024690515.1">
    <property type="nucleotide sequence ID" value="XM_024841673.1"/>
</dbReference>
<feature type="domain" description="DUF6594" evidence="4">
    <location>
        <begin position="40"/>
        <end position="294"/>
    </location>
</feature>